<dbReference type="AlphaFoldDB" id="A0A858BWS7"/>
<dbReference type="RefSeq" id="WP_163065399.1">
    <property type="nucleotide sequence ID" value="NZ_CP048649.1"/>
</dbReference>
<dbReference type="KEGG" id="abut:Ami103574_04020"/>
<dbReference type="Gene3D" id="3.40.50.360">
    <property type="match status" value="1"/>
</dbReference>
<dbReference type="Gene3D" id="3.30.70.20">
    <property type="match status" value="1"/>
</dbReference>
<dbReference type="InterPro" id="IPR017896">
    <property type="entry name" value="4Fe4S_Fe-S-bd"/>
</dbReference>
<evidence type="ECO:0000256" key="2">
    <source>
        <dbReference type="ARBA" id="ARBA00023004"/>
    </source>
</evidence>
<dbReference type="PROSITE" id="PS00198">
    <property type="entry name" value="4FE4S_FER_1"/>
    <property type="match status" value="2"/>
</dbReference>
<name>A0A858BWS7_9FIRM</name>
<keyword evidence="3" id="KW-0411">Iron-sulfur</keyword>
<keyword evidence="6" id="KW-1185">Reference proteome</keyword>
<dbReference type="EMBL" id="CP048649">
    <property type="protein sequence ID" value="QIB68536.1"/>
    <property type="molecule type" value="Genomic_DNA"/>
</dbReference>
<dbReference type="SUPFAM" id="SSF54862">
    <property type="entry name" value="4Fe-4S ferredoxins"/>
    <property type="match status" value="1"/>
</dbReference>
<evidence type="ECO:0000313" key="6">
    <source>
        <dbReference type="Proteomes" id="UP000466848"/>
    </source>
</evidence>
<dbReference type="Pfam" id="PF13187">
    <property type="entry name" value="Fer4_9"/>
    <property type="match status" value="1"/>
</dbReference>
<dbReference type="Proteomes" id="UP000466848">
    <property type="component" value="Chromosome"/>
</dbReference>
<evidence type="ECO:0000259" key="4">
    <source>
        <dbReference type="PROSITE" id="PS51379"/>
    </source>
</evidence>
<evidence type="ECO:0000256" key="1">
    <source>
        <dbReference type="ARBA" id="ARBA00022723"/>
    </source>
</evidence>
<dbReference type="GO" id="GO:0046872">
    <property type="term" value="F:metal ion binding"/>
    <property type="evidence" value="ECO:0007669"/>
    <property type="project" value="UniProtKB-KW"/>
</dbReference>
<keyword evidence="1" id="KW-0479">Metal-binding</keyword>
<dbReference type="NCBIfam" id="NF038196">
    <property type="entry name" value="ferrodoxin_EFR1"/>
    <property type="match status" value="1"/>
</dbReference>
<dbReference type="SUPFAM" id="SSF52218">
    <property type="entry name" value="Flavoproteins"/>
    <property type="match status" value="1"/>
</dbReference>
<dbReference type="InterPro" id="IPR029039">
    <property type="entry name" value="Flavoprotein-like_sf"/>
</dbReference>
<dbReference type="InterPro" id="IPR017900">
    <property type="entry name" value="4Fe4S_Fe_S_CS"/>
</dbReference>
<proteinExistence type="predicted"/>
<feature type="domain" description="4Fe-4S ferredoxin-type" evidence="4">
    <location>
        <begin position="181"/>
        <end position="208"/>
    </location>
</feature>
<reference evidence="5 6" key="1">
    <citation type="submission" date="2020-02" db="EMBL/GenBank/DDBJ databases">
        <authorList>
            <person name="Kim Y.B."/>
            <person name="Roh S.W."/>
        </authorList>
    </citation>
    <scope>NUCLEOTIDE SEQUENCE [LARGE SCALE GENOMIC DNA]</scope>
    <source>
        <strain evidence="5 6">DSM 103574</strain>
    </source>
</reference>
<feature type="domain" description="4Fe-4S ferredoxin-type" evidence="4">
    <location>
        <begin position="209"/>
        <end position="237"/>
    </location>
</feature>
<sequence>MVLYFSGTGNSQFVAIQLAEIIKDEVVSINSYLKNGKRGSFQSEKPLVFVAPTYSWRMPKVVEQWILAADFQGNRNTYFILTCGDSCGNAAVYAEKLCVKKGLQFCGLSPVLMPENYLAMFPTPSEAECLRIVEKSKPCVAALAGQIQSAEPFNPLSVSFAGKLESGPVNPLFYRFFVQDKGFTVSDDCISCKKCAQRCPLNNVELKSGKPVWKGHCTHCMACIGGCPTKAIEYKSKSKGQHRHYIMNDSLCWGNGGRDH</sequence>
<dbReference type="InterPro" id="IPR047964">
    <property type="entry name" value="EFR1-like"/>
</dbReference>
<protein>
    <submittedName>
        <fullName evidence="5">Flavodoxin</fullName>
    </submittedName>
</protein>
<dbReference type="PROSITE" id="PS51379">
    <property type="entry name" value="4FE4S_FER_2"/>
    <property type="match status" value="2"/>
</dbReference>
<organism evidence="5 6">
    <name type="scientific">Aminipila butyrica</name>
    <dbReference type="NCBI Taxonomy" id="433296"/>
    <lineage>
        <taxon>Bacteria</taxon>
        <taxon>Bacillati</taxon>
        <taxon>Bacillota</taxon>
        <taxon>Clostridia</taxon>
        <taxon>Peptostreptococcales</taxon>
        <taxon>Anaerovoracaceae</taxon>
        <taxon>Aminipila</taxon>
    </lineage>
</organism>
<keyword evidence="2" id="KW-0408">Iron</keyword>
<accession>A0A858BWS7</accession>
<gene>
    <name evidence="5" type="ORF">Ami103574_04020</name>
</gene>
<dbReference type="GO" id="GO:0051536">
    <property type="term" value="F:iron-sulfur cluster binding"/>
    <property type="evidence" value="ECO:0007669"/>
    <property type="project" value="UniProtKB-KW"/>
</dbReference>
<evidence type="ECO:0000256" key="3">
    <source>
        <dbReference type="ARBA" id="ARBA00023014"/>
    </source>
</evidence>
<evidence type="ECO:0000313" key="5">
    <source>
        <dbReference type="EMBL" id="QIB68536.1"/>
    </source>
</evidence>